<evidence type="ECO:0000313" key="2">
    <source>
        <dbReference type="EMBL" id="AZZ57037.1"/>
    </source>
</evidence>
<proteinExistence type="predicted"/>
<sequence length="186" mass="19531">MSGVAGGLLLMAVFTMWWASDTFTGWPVPAAMVVTVFCACAAVLFVVQAFRLLIARSRMSPERTDSDRATKPNGALFGAVFAAEGVLIGVAVGILGAHGLNRFLVPGIAVIVGLHFFPMARIFGRTLDLWLATWTTLVGAVGVVVVLFDGSTWPVVWSWVGAGAAAATFAYGASMSCFAQRLLAST</sequence>
<evidence type="ECO:0000313" key="3">
    <source>
        <dbReference type="Proteomes" id="UP000283946"/>
    </source>
</evidence>
<dbReference type="KEGG" id="ria:C7V51_15005"/>
<keyword evidence="1" id="KW-1133">Transmembrane helix</keyword>
<dbReference type="EMBL" id="CP028130">
    <property type="protein sequence ID" value="AZZ57037.1"/>
    <property type="molecule type" value="Genomic_DNA"/>
</dbReference>
<reference evidence="2 3" key="1">
    <citation type="submission" date="2018-03" db="EMBL/GenBank/DDBJ databases">
        <title>Bacteriophage NCPPB3778 and a type I-E CRISPR drive the evolution of the US Biological Select Agent, Rathayibacter toxicus.</title>
        <authorList>
            <person name="Davis E.W.II."/>
            <person name="Tabima J.F."/>
            <person name="Weisberg A.J."/>
            <person name="Dantas Lopes L."/>
            <person name="Wiseman M.S."/>
            <person name="Wiseman M.S."/>
            <person name="Pupko T."/>
            <person name="Belcher M.S."/>
            <person name="Sechler A.J."/>
            <person name="Tancos M.A."/>
            <person name="Schroeder B.K."/>
            <person name="Murray T.D."/>
            <person name="Luster D.G."/>
            <person name="Schneider W.L."/>
            <person name="Rogers E."/>
            <person name="Andreote F.D."/>
            <person name="Grunwald N.J."/>
            <person name="Putnam M.L."/>
            <person name="Chang J.H."/>
        </authorList>
    </citation>
    <scope>NUCLEOTIDE SEQUENCE [LARGE SCALE GENOMIC DNA]</scope>
    <source>
        <strain evidence="2 3">NCCPB 2253</strain>
    </source>
</reference>
<keyword evidence="1" id="KW-0812">Transmembrane</keyword>
<dbReference type="AlphaFoldDB" id="A0AAD1AGA6"/>
<feature type="transmembrane region" description="Helical" evidence="1">
    <location>
        <begin position="129"/>
        <end position="148"/>
    </location>
</feature>
<protein>
    <submittedName>
        <fullName evidence="2">Uncharacterized protein</fullName>
    </submittedName>
</protein>
<feature type="transmembrane region" description="Helical" evidence="1">
    <location>
        <begin position="154"/>
        <end position="173"/>
    </location>
</feature>
<name>A0AAD1AGA6_9MICO</name>
<dbReference type="Proteomes" id="UP000283946">
    <property type="component" value="Chromosome"/>
</dbReference>
<organism evidence="2 3">
    <name type="scientific">Rathayibacter iranicus</name>
    <dbReference type="NCBI Taxonomy" id="59737"/>
    <lineage>
        <taxon>Bacteria</taxon>
        <taxon>Bacillati</taxon>
        <taxon>Actinomycetota</taxon>
        <taxon>Actinomycetes</taxon>
        <taxon>Micrococcales</taxon>
        <taxon>Microbacteriaceae</taxon>
        <taxon>Rathayibacter</taxon>
    </lineage>
</organism>
<feature type="transmembrane region" description="Helical" evidence="1">
    <location>
        <begin position="32"/>
        <end position="54"/>
    </location>
</feature>
<accession>A0AAD1AGA6</accession>
<feature type="transmembrane region" description="Helical" evidence="1">
    <location>
        <begin position="103"/>
        <end position="122"/>
    </location>
</feature>
<keyword evidence="1" id="KW-0472">Membrane</keyword>
<evidence type="ECO:0000256" key="1">
    <source>
        <dbReference type="SAM" id="Phobius"/>
    </source>
</evidence>
<feature type="transmembrane region" description="Helical" evidence="1">
    <location>
        <begin position="75"/>
        <end position="97"/>
    </location>
</feature>
<gene>
    <name evidence="2" type="ORF">C7V51_15005</name>
</gene>